<evidence type="ECO:0000313" key="1">
    <source>
        <dbReference type="EMBL" id="KAK2558907.1"/>
    </source>
</evidence>
<dbReference type="EMBL" id="JARQWQ010000042">
    <property type="protein sequence ID" value="KAK2558907.1"/>
    <property type="molecule type" value="Genomic_DNA"/>
</dbReference>
<protein>
    <submittedName>
        <fullName evidence="1">Uncharacterized protein</fullName>
    </submittedName>
</protein>
<dbReference type="AlphaFoldDB" id="A0AAD9QCR5"/>
<name>A0AAD9QCR5_ACRCE</name>
<accession>A0AAD9QCR5</accession>
<proteinExistence type="predicted"/>
<comment type="caution">
    <text evidence="1">The sequence shown here is derived from an EMBL/GenBank/DDBJ whole genome shotgun (WGS) entry which is preliminary data.</text>
</comment>
<sequence length="113" mass="12903">MDEEKLLLPRLIVTAHADASARKLRTHLTVQPQHSVPDDNTPLQTPLGLEESRFPVVLSEEIKEINELAGSKNTKQTTQTWLTVRVKWCEARNIDNKTERFSPQALDKVLTKF</sequence>
<reference evidence="1" key="2">
    <citation type="journal article" date="2023" name="Science">
        <title>Genomic signatures of disease resistance in endangered staghorn corals.</title>
        <authorList>
            <person name="Vollmer S.V."/>
            <person name="Selwyn J.D."/>
            <person name="Despard B.A."/>
            <person name="Roesel C.L."/>
        </authorList>
    </citation>
    <scope>NUCLEOTIDE SEQUENCE</scope>
    <source>
        <strain evidence="1">K2</strain>
    </source>
</reference>
<dbReference type="Proteomes" id="UP001249851">
    <property type="component" value="Unassembled WGS sequence"/>
</dbReference>
<reference evidence="1" key="1">
    <citation type="journal article" date="2023" name="G3 (Bethesda)">
        <title>Whole genome assembly and annotation of the endangered Caribbean coral Acropora cervicornis.</title>
        <authorList>
            <person name="Selwyn J.D."/>
            <person name="Vollmer S.V."/>
        </authorList>
    </citation>
    <scope>NUCLEOTIDE SEQUENCE</scope>
    <source>
        <strain evidence="1">K2</strain>
    </source>
</reference>
<gene>
    <name evidence="1" type="ORF">P5673_018524</name>
</gene>
<keyword evidence="2" id="KW-1185">Reference proteome</keyword>
<evidence type="ECO:0000313" key="2">
    <source>
        <dbReference type="Proteomes" id="UP001249851"/>
    </source>
</evidence>
<organism evidence="1 2">
    <name type="scientific">Acropora cervicornis</name>
    <name type="common">Staghorn coral</name>
    <dbReference type="NCBI Taxonomy" id="6130"/>
    <lineage>
        <taxon>Eukaryota</taxon>
        <taxon>Metazoa</taxon>
        <taxon>Cnidaria</taxon>
        <taxon>Anthozoa</taxon>
        <taxon>Hexacorallia</taxon>
        <taxon>Scleractinia</taxon>
        <taxon>Astrocoeniina</taxon>
        <taxon>Acroporidae</taxon>
        <taxon>Acropora</taxon>
    </lineage>
</organism>